<dbReference type="RefSeq" id="WP_106596963.1">
    <property type="nucleotide sequence ID" value="NZ_PYAS01000009.1"/>
</dbReference>
<evidence type="ECO:0000256" key="1">
    <source>
        <dbReference type="ARBA" id="ARBA00007689"/>
    </source>
</evidence>
<dbReference type="AlphaFoldDB" id="A0A2P8FY08"/>
<evidence type="ECO:0000259" key="3">
    <source>
        <dbReference type="Pfam" id="PF03795"/>
    </source>
</evidence>
<comment type="caution">
    <text evidence="4">The sequence shown here is derived from an EMBL/GenBank/DDBJ whole genome shotgun (WGS) entry which is preliminary data.</text>
</comment>
<evidence type="ECO:0000313" key="5">
    <source>
        <dbReference type="Proteomes" id="UP000241964"/>
    </source>
</evidence>
<feature type="chain" id="PRO_5015109079" evidence="2">
    <location>
        <begin position="18"/>
        <end position="154"/>
    </location>
</feature>
<gene>
    <name evidence="4" type="ORF">CLV60_109102</name>
</gene>
<dbReference type="InterPro" id="IPR011008">
    <property type="entry name" value="Dimeric_a/b-barrel"/>
</dbReference>
<keyword evidence="5" id="KW-1185">Reference proteome</keyword>
<evidence type="ECO:0000256" key="2">
    <source>
        <dbReference type="SAM" id="SignalP"/>
    </source>
</evidence>
<dbReference type="EMBL" id="PYAS01000009">
    <property type="protein sequence ID" value="PSL26610.1"/>
    <property type="molecule type" value="Genomic_DNA"/>
</dbReference>
<organism evidence="4 5">
    <name type="scientific">Dyadobacter jiangsuensis</name>
    <dbReference type="NCBI Taxonomy" id="1591085"/>
    <lineage>
        <taxon>Bacteria</taxon>
        <taxon>Pseudomonadati</taxon>
        <taxon>Bacteroidota</taxon>
        <taxon>Cytophagia</taxon>
        <taxon>Cytophagales</taxon>
        <taxon>Spirosomataceae</taxon>
        <taxon>Dyadobacter</taxon>
    </lineage>
</organism>
<dbReference type="Gene3D" id="3.30.70.1060">
    <property type="entry name" value="Dimeric alpha+beta barrel"/>
    <property type="match status" value="1"/>
</dbReference>
<accession>A0A2P8FY08</accession>
<dbReference type="OrthoDB" id="8481699at2"/>
<dbReference type="SUPFAM" id="SSF54909">
    <property type="entry name" value="Dimeric alpha+beta barrel"/>
    <property type="match status" value="1"/>
</dbReference>
<keyword evidence="2" id="KW-0732">Signal</keyword>
<reference evidence="4 5" key="1">
    <citation type="submission" date="2018-03" db="EMBL/GenBank/DDBJ databases">
        <title>Genomic Encyclopedia of Archaeal and Bacterial Type Strains, Phase II (KMG-II): from individual species to whole genera.</title>
        <authorList>
            <person name="Goeker M."/>
        </authorList>
    </citation>
    <scope>NUCLEOTIDE SEQUENCE [LARGE SCALE GENOMIC DNA]</scope>
    <source>
        <strain evidence="4 5">DSM 29057</strain>
    </source>
</reference>
<dbReference type="InterPro" id="IPR005545">
    <property type="entry name" value="YCII"/>
</dbReference>
<evidence type="ECO:0000313" key="4">
    <source>
        <dbReference type="EMBL" id="PSL26610.1"/>
    </source>
</evidence>
<sequence length="154" mass="16879">MKTLCATLLLACLSAVSQDGIAQSTNTAYDSTLAKKLHADEYGMKKYVMVLLKTGSATNVPKSKSDSAFAGHMQNINRLAETGKLVVAGPFFKNDKYRGIFILNADSIEEGRKLVETDPAVQAKLLDMDLLMWYGSAALAETLEIHKKIEKKIH</sequence>
<name>A0A2P8FY08_9BACT</name>
<feature type="domain" description="YCII-related" evidence="3">
    <location>
        <begin position="59"/>
        <end position="125"/>
    </location>
</feature>
<proteinExistence type="inferred from homology"/>
<dbReference type="Proteomes" id="UP000241964">
    <property type="component" value="Unassembled WGS sequence"/>
</dbReference>
<protein>
    <submittedName>
        <fullName evidence="4">Uncharacterized protein YciI</fullName>
    </submittedName>
</protein>
<comment type="similarity">
    <text evidence="1">Belongs to the YciI family.</text>
</comment>
<feature type="signal peptide" evidence="2">
    <location>
        <begin position="1"/>
        <end position="17"/>
    </location>
</feature>
<dbReference type="Pfam" id="PF03795">
    <property type="entry name" value="YCII"/>
    <property type="match status" value="1"/>
</dbReference>